<evidence type="ECO:0000313" key="1">
    <source>
        <dbReference type="EMBL" id="BES80497.1"/>
    </source>
</evidence>
<sequence>MPGSGKPRSLVRTPVAVIADWDADGVTAAAMIYYAQYYRKLYPLQGRHDVVLEPAGPRGFPDALANIMSSGNCPDALVVLDIPLTEKLYEVLSGFARECPSTRIIYIDHHFSTIYMSKRLYELSEEVYLGHKPTAVLTFQLLRSLGVKHLTPRLQAFMKAVGVLERSKRPMTEAENRVVKLAASISKASTVLRDKELWRKLVKWLASPLPQDAPVDMNLVERVLKVAEESDRRIEEKARDLAFGAKRVGYIRFVDARRHWSGRGASALASKLYKILRQPVALLVRRDDGALLLIIRSRGRGAYRMAVGLLKEGVAENIGGHGGLAVIKLRDDVDMKVLEEKLRRLSLKL</sequence>
<dbReference type="Proteomes" id="UP001341135">
    <property type="component" value="Chromosome"/>
</dbReference>
<protein>
    <recommendedName>
        <fullName evidence="3">Phosphoesterase</fullName>
    </recommendedName>
</protein>
<dbReference type="InterPro" id="IPR052968">
    <property type="entry name" value="Nucleotide_metab_enz"/>
</dbReference>
<proteinExistence type="predicted"/>
<keyword evidence="2" id="KW-1185">Reference proteome</keyword>
<dbReference type="InterPro" id="IPR038763">
    <property type="entry name" value="DHH_sf"/>
</dbReference>
<dbReference type="RefSeq" id="WP_338250795.1">
    <property type="nucleotide sequence ID" value="NZ_AP028907.1"/>
</dbReference>
<gene>
    <name evidence="1" type="ORF">PABY_00640</name>
</gene>
<organism evidence="1 2">
    <name type="scientific">Pyrodictium abyssi</name>
    <dbReference type="NCBI Taxonomy" id="54256"/>
    <lineage>
        <taxon>Archaea</taxon>
        <taxon>Thermoproteota</taxon>
        <taxon>Thermoprotei</taxon>
        <taxon>Desulfurococcales</taxon>
        <taxon>Pyrodictiaceae</taxon>
        <taxon>Pyrodictium</taxon>
    </lineage>
</organism>
<dbReference type="PANTHER" id="PTHR42146">
    <property type="entry name" value="3',5'-CYCLIC-NUCLEOTIDE PHOSPHODIESTERASE"/>
    <property type="match status" value="1"/>
</dbReference>
<dbReference type="SUPFAM" id="SSF64182">
    <property type="entry name" value="DHH phosphoesterases"/>
    <property type="match status" value="1"/>
</dbReference>
<dbReference type="PANTHER" id="PTHR42146:SF1">
    <property type="entry name" value="OLIGORIBONUCLEASE NRNB"/>
    <property type="match status" value="1"/>
</dbReference>
<reference evidence="1 2" key="1">
    <citation type="submission" date="2023-09" db="EMBL/GenBank/DDBJ databases">
        <title>Pyrofollis japonicus gen. nov. sp. nov., a novel member of the family Pyrodictiaceae isolated from the Iheya North hydrothermal field.</title>
        <authorList>
            <person name="Miyazaki U."/>
            <person name="Sanari M."/>
            <person name="Tame A."/>
            <person name="Kitajima M."/>
            <person name="Okamoto A."/>
            <person name="Sawayama S."/>
            <person name="Miyazaki J."/>
            <person name="Takai K."/>
            <person name="Nakagawa S."/>
        </authorList>
    </citation>
    <scope>NUCLEOTIDE SEQUENCE [LARGE SCALE GENOMIC DNA]</scope>
    <source>
        <strain evidence="1 2">AV2</strain>
    </source>
</reference>
<name>A0ABN6ZRN5_9CREN</name>
<evidence type="ECO:0000313" key="2">
    <source>
        <dbReference type="Proteomes" id="UP001341135"/>
    </source>
</evidence>
<dbReference type="EMBL" id="AP028907">
    <property type="protein sequence ID" value="BES80497.1"/>
    <property type="molecule type" value="Genomic_DNA"/>
</dbReference>
<accession>A0ABN6ZRN5</accession>
<evidence type="ECO:0008006" key="3">
    <source>
        <dbReference type="Google" id="ProtNLM"/>
    </source>
</evidence>
<dbReference type="GeneID" id="89288089"/>